<reference evidence="3" key="3">
    <citation type="submission" date="2000-09" db="EMBL/GenBank/DDBJ databases">
        <authorList>
            <person name="Town C.D."/>
            <person name="Kaul S."/>
        </authorList>
    </citation>
    <scope>NUCLEOTIDE SEQUENCE</scope>
</reference>
<gene>
    <name evidence="3" type="primary">F21N10.1</name>
</gene>
<dbReference type="Pfam" id="PF22757">
    <property type="entry name" value="GeBP-like_C"/>
    <property type="match status" value="1"/>
</dbReference>
<feature type="compositionally biased region" description="Basic and acidic residues" evidence="1">
    <location>
        <begin position="61"/>
        <end position="73"/>
    </location>
</feature>
<proteinExistence type="predicted"/>
<dbReference type="AlphaFoldDB" id="Q9FWJ9"/>
<feature type="domain" description="Glabrous enhancer-binding protein-like C-terminal" evidence="2">
    <location>
        <begin position="154"/>
        <end position="208"/>
    </location>
</feature>
<protein>
    <submittedName>
        <fullName evidence="3">Uncharacterized protein F21N10.1</fullName>
    </submittedName>
</protein>
<dbReference type="InterPro" id="IPR053933">
    <property type="entry name" value="GeBP-like_C"/>
</dbReference>
<evidence type="ECO:0000259" key="2">
    <source>
        <dbReference type="Pfam" id="PF22757"/>
    </source>
</evidence>
<evidence type="ECO:0000256" key="1">
    <source>
        <dbReference type="SAM" id="MobiDB-lite"/>
    </source>
</evidence>
<evidence type="ECO:0000313" key="3">
    <source>
        <dbReference type="EMBL" id="AAG12674.1"/>
    </source>
</evidence>
<sequence length="293" mass="32737">MVMIALKPKDPSIIPSTKTLTSTSAAAPALDSGSNLDKPIILKHKKKEATDSPAMKSGTKRASEGTTSKDNKKPYFQRSWTEEDEISLLQGLKKKYFGIRKKKGVELDHEFMIRNVWYWLSLFGDLMVLAKSIWGLDGIGVVESVVVKANGKEKKSFLVRVVASLDVDECIVKWKWSKENKKKIEEKMKLVEAKELELLWEKIDVLREAWRGVAAAGRLTAAARFACDEDKKKAHQGVSLGVKTSISLIGVRDCPGTGLHNRADLEAPERLLRTTASLAYVFILRVVLFRTPL</sequence>
<dbReference type="ExpressionAtlas" id="Q9FWJ9">
    <property type="expression patterns" value="baseline and differential"/>
</dbReference>
<accession>Q9FWJ9</accession>
<reference key="1">
    <citation type="journal article" date="2000" name="Nature">
        <title>Sequence and analysis of chromosome 1 of the plant Arabidopsis thaliana.</title>
        <authorList>
            <person name="Theologis A."/>
            <person name="Ecker J.R."/>
            <person name="Palm C.J."/>
            <person name="Federspiel N.A."/>
            <person name="Kaul S."/>
            <person name="White O."/>
            <person name="Alonso J."/>
            <person name="Altafi H."/>
            <person name="Araujo R."/>
            <person name="Bowman C.L."/>
            <person name="Brooks S.Y."/>
            <person name="Buehler E."/>
            <person name="Chan A."/>
            <person name="Chao Q."/>
            <person name="Chen H."/>
            <person name="Cheuk R.F."/>
            <person name="Chin C.W."/>
            <person name="Chung M.K."/>
            <person name="Conn L."/>
            <person name="Conway A.B."/>
            <person name="Conway A.R."/>
            <person name="Creasy T.H."/>
            <person name="Dewar K."/>
            <person name="Dunn P."/>
            <person name="Etgu P."/>
            <person name="Feldblyum T.V."/>
            <person name="Feng J."/>
            <person name="Fong B."/>
            <person name="Fujii C.Y."/>
            <person name="Gill J.E."/>
            <person name="Goldsmith A.D."/>
            <person name="Haas B."/>
            <person name="Hansen N.F."/>
            <person name="Hughes B."/>
            <person name="Huizar L."/>
            <person name="Hunter J.L."/>
            <person name="Jenkins J."/>
            <person name="Johnson-Hopson C."/>
            <person name="Khan S."/>
            <person name="Khaykin E."/>
            <person name="Kim C.J."/>
            <person name="Koo H.L."/>
            <person name="Kremenetskaia I."/>
            <person name="Kurtz D.B."/>
            <person name="Kwan A."/>
            <person name="Lam B."/>
            <person name="Langin-Hooper S."/>
            <person name="Lee A."/>
            <person name="Lee J.M."/>
            <person name="Lenz C.A."/>
            <person name="Li J.H."/>
            <person name="Li Y."/>
            <person name="Lin X."/>
            <person name="Liu S.X."/>
            <person name="Liu Z.A."/>
            <person name="Luros J.S."/>
            <person name="Maiti R."/>
            <person name="Marziali A."/>
            <person name="Militscher J."/>
            <person name="Miranda M."/>
            <person name="Nguyen M."/>
            <person name="Nierman W.C."/>
            <person name="Osborne B.I."/>
            <person name="Pai G."/>
            <person name="Peterson J."/>
            <person name="Pham P.K."/>
            <person name="Rizzo M."/>
            <person name="Rooney T."/>
            <person name="Rowley D."/>
            <person name="Sakano H."/>
            <person name="Salzberg S.L."/>
            <person name="Schwartz J.R."/>
            <person name="Shinn P."/>
            <person name="Southwick A.M."/>
            <person name="Sun H."/>
            <person name="Tallon L.J."/>
            <person name="Tambunga G."/>
            <person name="Toriumi M.J."/>
            <person name="Town C.D."/>
            <person name="Utterback T."/>
            <person name="Van Aken S."/>
            <person name="Vaysberg M."/>
            <person name="Vysotskaia V.S."/>
            <person name="Walker M."/>
            <person name="Wu D."/>
            <person name="Yu G."/>
            <person name="Fraser C.M."/>
            <person name="Venter J.C."/>
            <person name="Davis R.W."/>
        </authorList>
    </citation>
    <scope>NUCLEOTIDE SEQUENCE [LARGE SCALE GENOMIC DNA]</scope>
    <source>
        <strain>cv. Columbia</strain>
    </source>
</reference>
<name>Q9FWJ9_ARATH</name>
<dbReference type="EMBL" id="AC027033">
    <property type="protein sequence ID" value="AAG12674.1"/>
    <property type="molecule type" value="Genomic_DNA"/>
</dbReference>
<feature type="region of interest" description="Disordered" evidence="1">
    <location>
        <begin position="46"/>
        <end position="74"/>
    </location>
</feature>
<reference evidence="3" key="2">
    <citation type="submission" date="2000-03" db="EMBL/GenBank/DDBJ databases">
        <title>Arabidopsis thaliana chromosome 1 BAC F21N10 genomic sequence.</title>
        <authorList>
            <person name="Lin X."/>
            <person name="Kaul S."/>
            <person name="Town C.D."/>
            <person name="Benito M."/>
            <person name="Creasy T.H."/>
            <person name="Haas B.J."/>
            <person name="Wu D."/>
            <person name="Maiti R."/>
            <person name="Ronning C.M."/>
            <person name="Koo H."/>
            <person name="Fujii C.Y."/>
            <person name="Utterback T.R."/>
            <person name="Barnstead M.E."/>
            <person name="Bowman C.L."/>
            <person name="White O."/>
            <person name="Nierman W.C."/>
            <person name="Fraser C.M."/>
        </authorList>
    </citation>
    <scope>NUCLEOTIDE SEQUENCE</scope>
</reference>
<organism evidence="3">
    <name type="scientific">Arabidopsis thaliana</name>
    <name type="common">Mouse-ear cress</name>
    <dbReference type="NCBI Taxonomy" id="3702"/>
    <lineage>
        <taxon>Eukaryota</taxon>
        <taxon>Viridiplantae</taxon>
        <taxon>Streptophyta</taxon>
        <taxon>Embryophyta</taxon>
        <taxon>Tracheophyta</taxon>
        <taxon>Spermatophyta</taxon>
        <taxon>Magnoliopsida</taxon>
        <taxon>eudicotyledons</taxon>
        <taxon>Gunneridae</taxon>
        <taxon>Pentapetalae</taxon>
        <taxon>rosids</taxon>
        <taxon>malvids</taxon>
        <taxon>Brassicales</taxon>
        <taxon>Brassicaceae</taxon>
        <taxon>Camelineae</taxon>
        <taxon>Arabidopsis</taxon>
    </lineage>
</organism>